<dbReference type="PANTHER" id="PTHR34825">
    <property type="entry name" value="CONSERVED PROTEIN, WITH A WEAK D-GALACTARATE DEHYDRATASE/ALTRONATE HYDROLASE DOMAIN"/>
    <property type="match status" value="1"/>
</dbReference>
<evidence type="ECO:0000259" key="1">
    <source>
        <dbReference type="Pfam" id="PF09820"/>
    </source>
</evidence>
<proteinExistence type="predicted"/>
<dbReference type="Pfam" id="PF09820">
    <property type="entry name" value="AAA-ATPase_like"/>
    <property type="match status" value="1"/>
</dbReference>
<sequence>MKYPYGISDFEKIIENNYFYCDRTDKIPLLENAASQLFIRPRRFGKSLLLSMLENYYDIARKDDFQKLFGHLKIGQNPTPLRNSYFILRWDFSCVDAAGDYHGIKKSLYNHINARIERFITYYNFKGFSLPEIKINPDDAIYTMERLLSAVEVSGYPLYLLIDEYDNFANTILMSSVDKKEDYEKLVKEEGILRTIFKAVKALTSGTMIDRVFITGVSPVVLSDITSGYNLAEAVYSEAALNDLCGFSEKEIRTEIENIVKTQKSKDLISEGEAAIEDAVNTMRSFYNGYLFSIDAHEFIYNPTMCLYFFKQLADKGKYPRRMLDANLSTDQAKLSYIASLNGGQELIINLMEKEDSAVIESIELSFGIEDILFDSSQDRQFLTSFLYYFGILTIAEETKDLKTRLKIPNMAVKGLYADKLCNLLLPDTEVRDAGRLAAEKVFQKGDMQPLCDFVEKKYFKIFSNRDYILANELTLKTAFLTLLYNDIIFLMDSESEISRRYSDLTMIIRPDKRYGRVYDVLIEFKFVSLKEAGLSGKEALALSVDELKALSSIREKMKEGTEQVTDYGARLEEKYKNLRLQKFVVTALGFDRVCFEKVGEAPPLPE</sequence>
<evidence type="ECO:0000313" key="2">
    <source>
        <dbReference type="EMBL" id="TWI73045.1"/>
    </source>
</evidence>
<reference evidence="2 3" key="1">
    <citation type="submission" date="2019-07" db="EMBL/GenBank/DDBJ databases">
        <title>Genome sequencing of 100 strains of the haloalkaliphilic chemolithoautotrophic sulfur-oxidizing bacterium Thioalkalivibrio.</title>
        <authorList>
            <person name="Muyzer G."/>
        </authorList>
    </citation>
    <scope>NUCLEOTIDE SEQUENCE [LARGE SCALE GENOMIC DNA]</scope>
    <source>
        <strain evidence="2 3">ASO4-4</strain>
    </source>
</reference>
<dbReference type="OrthoDB" id="9808684at2"/>
<accession>A0A562RVE5</accession>
<name>A0A562RVE5_9BACT</name>
<organism evidence="2 3">
    <name type="scientific">Desulfobotulus alkaliphilus</name>
    <dbReference type="NCBI Taxonomy" id="622671"/>
    <lineage>
        <taxon>Bacteria</taxon>
        <taxon>Pseudomonadati</taxon>
        <taxon>Thermodesulfobacteriota</taxon>
        <taxon>Desulfobacteria</taxon>
        <taxon>Desulfobacterales</taxon>
        <taxon>Desulfobacteraceae</taxon>
        <taxon>Desulfobotulus</taxon>
    </lineage>
</organism>
<protein>
    <submittedName>
        <fullName evidence="2">Putative AAA-ATPase</fullName>
    </submittedName>
</protein>
<dbReference type="AlphaFoldDB" id="A0A562RVE5"/>
<dbReference type="EMBL" id="VLLC01000009">
    <property type="protein sequence ID" value="TWI73045.1"/>
    <property type="molecule type" value="Genomic_DNA"/>
</dbReference>
<keyword evidence="3" id="KW-1185">Reference proteome</keyword>
<dbReference type="RefSeq" id="WP_144684022.1">
    <property type="nucleotide sequence ID" value="NZ_VLLC01000009.1"/>
</dbReference>
<dbReference type="Proteomes" id="UP000318307">
    <property type="component" value="Unassembled WGS sequence"/>
</dbReference>
<dbReference type="PANTHER" id="PTHR34825:SF2">
    <property type="entry name" value="AAA-ATPASE-LIKE DOMAIN-CONTAINING PROTEIN"/>
    <property type="match status" value="1"/>
</dbReference>
<feature type="domain" description="AAA-ATPase-like" evidence="1">
    <location>
        <begin position="4"/>
        <end position="226"/>
    </location>
</feature>
<gene>
    <name evidence="2" type="ORF">LZ24_01456</name>
</gene>
<dbReference type="InterPro" id="IPR018631">
    <property type="entry name" value="AAA-ATPase-like_dom"/>
</dbReference>
<comment type="caution">
    <text evidence="2">The sequence shown here is derived from an EMBL/GenBank/DDBJ whole genome shotgun (WGS) entry which is preliminary data.</text>
</comment>
<evidence type="ECO:0000313" key="3">
    <source>
        <dbReference type="Proteomes" id="UP000318307"/>
    </source>
</evidence>